<feature type="domain" description="Phosphotyrosine protein phosphatase I" evidence="2">
    <location>
        <begin position="2"/>
        <end position="128"/>
    </location>
</feature>
<dbReference type="OrthoDB" id="9793058at2"/>
<dbReference type="EMBL" id="PSNW01000010">
    <property type="protein sequence ID" value="PPE72752.1"/>
    <property type="molecule type" value="Genomic_DNA"/>
</dbReference>
<dbReference type="InterPro" id="IPR036196">
    <property type="entry name" value="Ptyr_pPase_sf"/>
</dbReference>
<dbReference type="Gene3D" id="3.40.50.2300">
    <property type="match status" value="1"/>
</dbReference>
<dbReference type="PANTHER" id="PTHR43428:SF1">
    <property type="entry name" value="ARSENATE REDUCTASE"/>
    <property type="match status" value="1"/>
</dbReference>
<dbReference type="Pfam" id="PF01451">
    <property type="entry name" value="LMWPc"/>
    <property type="match status" value="1"/>
</dbReference>
<dbReference type="GO" id="GO:0046685">
    <property type="term" value="P:response to arsenic-containing substance"/>
    <property type="evidence" value="ECO:0007669"/>
    <property type="project" value="UniProtKB-KW"/>
</dbReference>
<gene>
    <name evidence="3" type="ORF">C3942_17030</name>
</gene>
<dbReference type="InterPro" id="IPR023485">
    <property type="entry name" value="Ptyr_pPase"/>
</dbReference>
<dbReference type="SUPFAM" id="SSF52788">
    <property type="entry name" value="Phosphotyrosine protein phosphatases I"/>
    <property type="match status" value="1"/>
</dbReference>
<organism evidence="3 4">
    <name type="scientific">Solimonas fluminis</name>
    <dbReference type="NCBI Taxonomy" id="2086571"/>
    <lineage>
        <taxon>Bacteria</taxon>
        <taxon>Pseudomonadati</taxon>
        <taxon>Pseudomonadota</taxon>
        <taxon>Gammaproteobacteria</taxon>
        <taxon>Nevskiales</taxon>
        <taxon>Nevskiaceae</taxon>
        <taxon>Solimonas</taxon>
    </lineage>
</organism>
<evidence type="ECO:0000313" key="3">
    <source>
        <dbReference type="EMBL" id="PPE72752.1"/>
    </source>
</evidence>
<dbReference type="Proteomes" id="UP000238220">
    <property type="component" value="Unassembled WGS sequence"/>
</dbReference>
<accession>A0A2S5TCU7</accession>
<keyword evidence="4" id="KW-1185">Reference proteome</keyword>
<dbReference type="RefSeq" id="WP_104231562.1">
    <property type="nucleotide sequence ID" value="NZ_PSNW01000010.1"/>
</dbReference>
<dbReference type="SMART" id="SM00226">
    <property type="entry name" value="LMWPc"/>
    <property type="match status" value="1"/>
</dbReference>
<evidence type="ECO:0000259" key="2">
    <source>
        <dbReference type="SMART" id="SM00226"/>
    </source>
</evidence>
<dbReference type="PANTHER" id="PTHR43428">
    <property type="entry name" value="ARSENATE REDUCTASE"/>
    <property type="match status" value="1"/>
</dbReference>
<evidence type="ECO:0000256" key="1">
    <source>
        <dbReference type="ARBA" id="ARBA00022849"/>
    </source>
</evidence>
<name>A0A2S5TCU7_9GAMM</name>
<comment type="caution">
    <text evidence="3">The sequence shown here is derived from an EMBL/GenBank/DDBJ whole genome shotgun (WGS) entry which is preliminary data.</text>
</comment>
<evidence type="ECO:0000313" key="4">
    <source>
        <dbReference type="Proteomes" id="UP000238220"/>
    </source>
</evidence>
<proteinExistence type="predicted"/>
<sequence length="135" mass="14297">MKTAIFACVHNAGRSQMAAAFFNQLADPAKARAISAGTNPGNHVHPEVLAVMKEVGIDLSHAQPTKLTPELAAGASLLVTMGCGDECPYVPGARRDDWPLQDPKGGTPELVRGIRDDIRGRVASLLQSEGWARNA</sequence>
<reference evidence="3 4" key="1">
    <citation type="submission" date="2018-02" db="EMBL/GenBank/DDBJ databases">
        <title>Genome sequencing of Solimonas sp. HR-BB.</title>
        <authorList>
            <person name="Lee Y."/>
            <person name="Jeon C.O."/>
        </authorList>
    </citation>
    <scope>NUCLEOTIDE SEQUENCE [LARGE SCALE GENOMIC DNA]</scope>
    <source>
        <strain evidence="3 4">HR-BB</strain>
    </source>
</reference>
<keyword evidence="1" id="KW-0059">Arsenical resistance</keyword>
<protein>
    <submittedName>
        <fullName evidence="3">Low molecular weight phosphatase family protein</fullName>
    </submittedName>
</protein>
<dbReference type="AlphaFoldDB" id="A0A2S5TCU7"/>